<evidence type="ECO:0000313" key="1">
    <source>
        <dbReference type="EMBL" id="MBB6451657.1"/>
    </source>
</evidence>
<sequence>MILVSFYFFEQNHQQLPEAKDVLKGVEDWSKPVNILTIEKIDGEWITFFRDSGQLYVGFLKQNWLGQWSLNERGETGGIIGEVSFQHNPEEKNGIVWGVSSLTKGNEPLFSIYYGMISNSVVDKITLSVDNEEPKNVPLIESNGERFFFIKKYGGVTAPYKFQAFSEGKLIAHEN</sequence>
<dbReference type="AlphaFoldDB" id="A0A841PRV7"/>
<accession>A0A841PRV7</accession>
<dbReference type="EMBL" id="JACHGH010000001">
    <property type="protein sequence ID" value="MBB6451657.1"/>
    <property type="molecule type" value="Genomic_DNA"/>
</dbReference>
<comment type="caution">
    <text evidence="1">The sequence shown here is derived from an EMBL/GenBank/DDBJ whole genome shotgun (WGS) entry which is preliminary data.</text>
</comment>
<keyword evidence="2" id="KW-1185">Reference proteome</keyword>
<proteinExistence type="predicted"/>
<gene>
    <name evidence="1" type="ORF">HNQ94_000078</name>
</gene>
<dbReference type="Proteomes" id="UP000581688">
    <property type="component" value="Unassembled WGS sequence"/>
</dbReference>
<name>A0A841PRV7_9BACI</name>
<reference evidence="1 2" key="1">
    <citation type="submission" date="2020-08" db="EMBL/GenBank/DDBJ databases">
        <title>Genomic Encyclopedia of Type Strains, Phase IV (KMG-IV): sequencing the most valuable type-strain genomes for metagenomic binning, comparative biology and taxonomic classification.</title>
        <authorList>
            <person name="Goeker M."/>
        </authorList>
    </citation>
    <scope>NUCLEOTIDE SEQUENCE [LARGE SCALE GENOMIC DNA]</scope>
    <source>
        <strain evidence="1 2">DSM 19612</strain>
    </source>
</reference>
<evidence type="ECO:0000313" key="2">
    <source>
        <dbReference type="Proteomes" id="UP000581688"/>
    </source>
</evidence>
<protein>
    <submittedName>
        <fullName evidence="1">Uncharacterized protein</fullName>
    </submittedName>
</protein>
<dbReference type="RefSeq" id="WP_174496283.1">
    <property type="nucleotide sequence ID" value="NZ_CADDWK010000007.1"/>
</dbReference>
<organism evidence="1 2">
    <name type="scientific">Salirhabdus euzebyi</name>
    <dbReference type="NCBI Taxonomy" id="394506"/>
    <lineage>
        <taxon>Bacteria</taxon>
        <taxon>Bacillati</taxon>
        <taxon>Bacillota</taxon>
        <taxon>Bacilli</taxon>
        <taxon>Bacillales</taxon>
        <taxon>Bacillaceae</taxon>
        <taxon>Salirhabdus</taxon>
    </lineage>
</organism>